<comment type="similarity">
    <text evidence="1 2">Belongs to the UPF0235 family.</text>
</comment>
<evidence type="ECO:0000256" key="2">
    <source>
        <dbReference type="HAMAP-Rule" id="MF_00634"/>
    </source>
</evidence>
<dbReference type="InterPro" id="IPR003746">
    <property type="entry name" value="DUF167"/>
</dbReference>
<evidence type="ECO:0000313" key="3">
    <source>
        <dbReference type="EMBL" id="OLR94208.1"/>
    </source>
</evidence>
<gene>
    <name evidence="3" type="ORF">BJP25_10470</name>
</gene>
<sequence>MGVRFAIRVRPGARRTAVGGARAGALLVSVAAPAVEGKANEAVRAAVADAFGVRRRDVVITAGERSRDKVVAIDPEPPGARAVLERLLAGGDAGGSSGR</sequence>
<dbReference type="HAMAP" id="MF_00634">
    <property type="entry name" value="UPF0235"/>
    <property type="match status" value="1"/>
</dbReference>
<evidence type="ECO:0000313" key="4">
    <source>
        <dbReference type="Proteomes" id="UP000186040"/>
    </source>
</evidence>
<dbReference type="SUPFAM" id="SSF69786">
    <property type="entry name" value="YggU-like"/>
    <property type="match status" value="1"/>
</dbReference>
<dbReference type="NCBIfam" id="TIGR00251">
    <property type="entry name" value="DUF167 family protein"/>
    <property type="match status" value="1"/>
</dbReference>
<dbReference type="Gene3D" id="3.30.1200.10">
    <property type="entry name" value="YggU-like"/>
    <property type="match status" value="1"/>
</dbReference>
<dbReference type="Pfam" id="PF02594">
    <property type="entry name" value="DUF167"/>
    <property type="match status" value="1"/>
</dbReference>
<reference evidence="3 4" key="1">
    <citation type="submission" date="2016-10" db="EMBL/GenBank/DDBJ databases">
        <title>The Draft Genome Sequence of Actinokineospora bangkokensis 44EHWT reveals the biosynthetic pathway of antifungal compounds Thailandins with unusual extender unit butylmalonyl-CoA.</title>
        <authorList>
            <person name="Greule A."/>
            <person name="Intra B."/>
            <person name="Flemming S."/>
            <person name="Rommel M.G."/>
            <person name="Panbangred W."/>
            <person name="Bechthold A."/>
        </authorList>
    </citation>
    <scope>NUCLEOTIDE SEQUENCE [LARGE SCALE GENOMIC DNA]</scope>
    <source>
        <strain evidence="3 4">44EHW</strain>
    </source>
</reference>
<protein>
    <recommendedName>
        <fullName evidence="2">UPF0235 protein BJP25_10470</fullName>
    </recommendedName>
</protein>
<dbReference type="EMBL" id="MKQR01000007">
    <property type="protein sequence ID" value="OLR94208.1"/>
    <property type="molecule type" value="Genomic_DNA"/>
</dbReference>
<comment type="caution">
    <text evidence="3">The sequence shown here is derived from an EMBL/GenBank/DDBJ whole genome shotgun (WGS) entry which is preliminary data.</text>
</comment>
<dbReference type="PANTHER" id="PTHR13420:SF7">
    <property type="entry name" value="UPF0235 PROTEIN C15ORF40"/>
    <property type="match status" value="1"/>
</dbReference>
<dbReference type="Proteomes" id="UP000186040">
    <property type="component" value="Unassembled WGS sequence"/>
</dbReference>
<dbReference type="InterPro" id="IPR036591">
    <property type="entry name" value="YggU-like_sf"/>
</dbReference>
<keyword evidence="4" id="KW-1185">Reference proteome</keyword>
<name>A0A1Q9LQA2_9PSEU</name>
<evidence type="ECO:0000256" key="1">
    <source>
        <dbReference type="ARBA" id="ARBA00010364"/>
    </source>
</evidence>
<dbReference type="AlphaFoldDB" id="A0A1Q9LQA2"/>
<dbReference type="PANTHER" id="PTHR13420">
    <property type="entry name" value="UPF0235 PROTEIN C15ORF40"/>
    <property type="match status" value="1"/>
</dbReference>
<proteinExistence type="inferred from homology"/>
<accession>A0A1Q9LQA2</accession>
<organism evidence="3 4">
    <name type="scientific">Actinokineospora bangkokensis</name>
    <dbReference type="NCBI Taxonomy" id="1193682"/>
    <lineage>
        <taxon>Bacteria</taxon>
        <taxon>Bacillati</taxon>
        <taxon>Actinomycetota</taxon>
        <taxon>Actinomycetes</taxon>
        <taxon>Pseudonocardiales</taxon>
        <taxon>Pseudonocardiaceae</taxon>
        <taxon>Actinokineospora</taxon>
    </lineage>
</organism>
<dbReference type="SMART" id="SM01152">
    <property type="entry name" value="DUF167"/>
    <property type="match status" value="1"/>
</dbReference>
<dbReference type="GO" id="GO:0005737">
    <property type="term" value="C:cytoplasm"/>
    <property type="evidence" value="ECO:0007669"/>
    <property type="project" value="TreeGrafter"/>
</dbReference>